<evidence type="ECO:0000313" key="1">
    <source>
        <dbReference type="EMBL" id="MDX6805580.1"/>
    </source>
</evidence>
<comment type="caution">
    <text evidence="1">The sequence shown here is derived from an EMBL/GenBank/DDBJ whole genome shotgun (WGS) entry which is preliminary data.</text>
</comment>
<dbReference type="RefSeq" id="WP_319843689.1">
    <property type="nucleotide sequence ID" value="NZ_JAXAFJ010000002.1"/>
</dbReference>
<dbReference type="Proteomes" id="UP001274321">
    <property type="component" value="Unassembled WGS sequence"/>
</dbReference>
<gene>
    <name evidence="1" type="ORF">SCD90_05855</name>
</gene>
<evidence type="ECO:0000313" key="2">
    <source>
        <dbReference type="Proteomes" id="UP001274321"/>
    </source>
</evidence>
<name>A0ABU4RL78_9HYPH</name>
<sequence length="45" mass="4924">MATTTYASGALIARPSFIETLFGFLNRYSAPSQDFDAAFFSLRGL</sequence>
<proteinExistence type="predicted"/>
<dbReference type="EMBL" id="JAXAFJ010000002">
    <property type="protein sequence ID" value="MDX6805580.1"/>
    <property type="molecule type" value="Genomic_DNA"/>
</dbReference>
<accession>A0ABU4RL78</accession>
<organism evidence="1 2">
    <name type="scientific">Terrihabitans rhizophilus</name>
    <dbReference type="NCBI Taxonomy" id="3092662"/>
    <lineage>
        <taxon>Bacteria</taxon>
        <taxon>Pseudomonadati</taxon>
        <taxon>Pseudomonadota</taxon>
        <taxon>Alphaproteobacteria</taxon>
        <taxon>Hyphomicrobiales</taxon>
        <taxon>Terrihabitans</taxon>
    </lineage>
</organism>
<keyword evidence="2" id="KW-1185">Reference proteome</keyword>
<protein>
    <submittedName>
        <fullName evidence="1">Uncharacterized protein</fullName>
    </submittedName>
</protein>
<reference evidence="1 2" key="1">
    <citation type="submission" date="2023-11" db="EMBL/GenBank/DDBJ databases">
        <authorList>
            <person name="Bao R."/>
        </authorList>
    </citation>
    <scope>NUCLEOTIDE SEQUENCE [LARGE SCALE GENOMIC DNA]</scope>
    <source>
        <strain evidence="1 2">PJ23</strain>
    </source>
</reference>